<dbReference type="Proteomes" id="UP000198510">
    <property type="component" value="Unassembled WGS sequence"/>
</dbReference>
<keyword evidence="1" id="KW-0812">Transmembrane</keyword>
<feature type="transmembrane region" description="Helical" evidence="1">
    <location>
        <begin position="101"/>
        <end position="120"/>
    </location>
</feature>
<dbReference type="OrthoDB" id="1523489at2"/>
<dbReference type="Pfam" id="PF04773">
    <property type="entry name" value="FecR"/>
    <property type="match status" value="1"/>
</dbReference>
<proteinExistence type="predicted"/>
<dbReference type="RefSeq" id="WP_089686229.1">
    <property type="nucleotide sequence ID" value="NZ_FNFO01000010.1"/>
</dbReference>
<evidence type="ECO:0000313" key="5">
    <source>
        <dbReference type="Proteomes" id="UP000198510"/>
    </source>
</evidence>
<gene>
    <name evidence="4" type="ORF">SAMN05421823_110166</name>
</gene>
<dbReference type="PANTHER" id="PTHR30273:SF2">
    <property type="entry name" value="PROTEIN FECR"/>
    <property type="match status" value="1"/>
</dbReference>
<dbReference type="Gene3D" id="2.60.120.1440">
    <property type="match status" value="1"/>
</dbReference>
<dbReference type="PIRSF" id="PIRSF018266">
    <property type="entry name" value="FecR"/>
    <property type="match status" value="1"/>
</dbReference>
<organism evidence="4 5">
    <name type="scientific">Catalinimonas alkaloidigena</name>
    <dbReference type="NCBI Taxonomy" id="1075417"/>
    <lineage>
        <taxon>Bacteria</taxon>
        <taxon>Pseudomonadati</taxon>
        <taxon>Bacteroidota</taxon>
        <taxon>Cytophagia</taxon>
        <taxon>Cytophagales</taxon>
        <taxon>Catalimonadaceae</taxon>
        <taxon>Catalinimonas</taxon>
    </lineage>
</organism>
<dbReference type="PANTHER" id="PTHR30273">
    <property type="entry name" value="PERIPLASMIC SIGNAL SENSOR AND SIGMA FACTOR ACTIVATOR FECR-RELATED"/>
    <property type="match status" value="1"/>
</dbReference>
<evidence type="ECO:0000259" key="2">
    <source>
        <dbReference type="Pfam" id="PF04773"/>
    </source>
</evidence>
<name>A0A1G9QIR6_9BACT</name>
<dbReference type="InterPro" id="IPR012373">
    <property type="entry name" value="Ferrdict_sens_TM"/>
</dbReference>
<evidence type="ECO:0000256" key="1">
    <source>
        <dbReference type="SAM" id="Phobius"/>
    </source>
</evidence>
<dbReference type="Gene3D" id="3.55.50.30">
    <property type="match status" value="1"/>
</dbReference>
<dbReference type="STRING" id="1075417.SAMN05421823_110166"/>
<dbReference type="InterPro" id="IPR032508">
    <property type="entry name" value="FecR_C"/>
</dbReference>
<dbReference type="EMBL" id="FNFO01000010">
    <property type="protein sequence ID" value="SDM10195.1"/>
    <property type="molecule type" value="Genomic_DNA"/>
</dbReference>
<keyword evidence="5" id="KW-1185">Reference proteome</keyword>
<accession>A0A1G9QIR6</accession>
<sequence length="344" mass="39001">MDPEHFDRDDLLADARFLQWVEGGDEALDQYWDAWMQRHPERRALVLETRRMLQSLRFPEHRLPESRVEARLQQIHRQIRQEGTAPRLRAAERMQPRRKRWMALAAACVALLVSVIGYLYQTSPALFTPEPLAYTTAYGETRTVTLPDGSTVVLNAHSSLTCASGWEATDDRDVWVKGEVFFSVRHTATDQKFIVHADSLQIEVLGTQFNVNNRRGGGEVVLTEGKVKVSDVRQTRQVEMHPGDLVAYAGGPQTLAQRKVDPEQYTAWRRQQLVFAATPLLDVAQTIEDTYGLRVVFADSALAARRFTGTIPTSDLDGLLVSLAETFDLTLERDATQVVYRLHE</sequence>
<keyword evidence="1" id="KW-1133">Transmembrane helix</keyword>
<feature type="domain" description="Protein FecR C-terminal" evidence="3">
    <location>
        <begin position="273"/>
        <end position="338"/>
    </location>
</feature>
<dbReference type="AlphaFoldDB" id="A0A1G9QIR6"/>
<evidence type="ECO:0000313" key="4">
    <source>
        <dbReference type="EMBL" id="SDM10195.1"/>
    </source>
</evidence>
<evidence type="ECO:0000259" key="3">
    <source>
        <dbReference type="Pfam" id="PF16344"/>
    </source>
</evidence>
<keyword evidence="1" id="KW-0472">Membrane</keyword>
<reference evidence="4 5" key="1">
    <citation type="submission" date="2016-10" db="EMBL/GenBank/DDBJ databases">
        <authorList>
            <person name="de Groot N.N."/>
        </authorList>
    </citation>
    <scope>NUCLEOTIDE SEQUENCE [LARGE SCALE GENOMIC DNA]</scope>
    <source>
        <strain evidence="4 5">DSM 25186</strain>
    </source>
</reference>
<feature type="domain" description="FecR protein" evidence="2">
    <location>
        <begin position="134"/>
        <end position="228"/>
    </location>
</feature>
<dbReference type="Pfam" id="PF16344">
    <property type="entry name" value="FecR_C"/>
    <property type="match status" value="1"/>
</dbReference>
<protein>
    <submittedName>
        <fullName evidence="4">Ferric-dicitrate binding protein FerR, regulates iron transport through sigma-19</fullName>
    </submittedName>
</protein>
<dbReference type="InterPro" id="IPR006860">
    <property type="entry name" value="FecR"/>
</dbReference>
<dbReference type="GO" id="GO:0016989">
    <property type="term" value="F:sigma factor antagonist activity"/>
    <property type="evidence" value="ECO:0007669"/>
    <property type="project" value="TreeGrafter"/>
</dbReference>